<dbReference type="EMBL" id="CP121472">
    <property type="protein sequence ID" value="WPL16348.1"/>
    <property type="molecule type" value="Genomic_DNA"/>
</dbReference>
<dbReference type="Proteomes" id="UP001432180">
    <property type="component" value="Chromosome"/>
</dbReference>
<dbReference type="RefSeq" id="WP_328986893.1">
    <property type="nucleotide sequence ID" value="NZ_CP121472.1"/>
</dbReference>
<name>A0ABZ0S7V6_9GAMM</name>
<keyword evidence="2" id="KW-1185">Reference proteome</keyword>
<gene>
    <name evidence="1" type="ORF">Thiowin_01302</name>
</gene>
<evidence type="ECO:0000313" key="2">
    <source>
        <dbReference type="Proteomes" id="UP001432180"/>
    </source>
</evidence>
<proteinExistence type="predicted"/>
<protein>
    <recommendedName>
        <fullName evidence="3">Response regulatory domain-containing protein</fullName>
    </recommendedName>
</protein>
<accession>A0ABZ0S7V6</accession>
<reference evidence="1 2" key="1">
    <citation type="journal article" date="2023" name="Microorganisms">
        <title>Thiorhodovibrio frisius and Trv. litoralis spp. nov., Two Novel Members from a Clade of Fastidious Purple Sulfur Bacteria That Exhibit Unique Red-Shifted Light-Harvesting Capabilities.</title>
        <authorList>
            <person name="Methner A."/>
            <person name="Kuzyk S.B."/>
            <person name="Petersen J."/>
            <person name="Bauer S."/>
            <person name="Brinkmann H."/>
            <person name="Sichau K."/>
            <person name="Wanner G."/>
            <person name="Wolf J."/>
            <person name="Neumann-Schaal M."/>
            <person name="Henke P."/>
            <person name="Tank M."/>
            <person name="Sproer C."/>
            <person name="Bunk B."/>
            <person name="Overmann J."/>
        </authorList>
    </citation>
    <scope>NUCLEOTIDE SEQUENCE [LARGE SCALE GENOMIC DNA]</scope>
    <source>
        <strain evidence="1 2">DSM 6702</strain>
    </source>
</reference>
<evidence type="ECO:0008006" key="3">
    <source>
        <dbReference type="Google" id="ProtNLM"/>
    </source>
</evidence>
<evidence type="ECO:0000313" key="1">
    <source>
        <dbReference type="EMBL" id="WPL16348.1"/>
    </source>
</evidence>
<sequence>MTRTSGQRPRLLAIIELGGYPNLTGLYQRLGFDAEILNSQRKAQAALKRRLPDVIVAEYNFQSDFRDRSSNLETLMARLQRSPEVKVICFYQAEYQHKLEQLRQRFPVFAALPLPVTEDQVEQSLRAALAEAAVAEV</sequence>
<organism evidence="1 2">
    <name type="scientific">Thiorhodovibrio winogradskyi</name>
    <dbReference type="NCBI Taxonomy" id="77007"/>
    <lineage>
        <taxon>Bacteria</taxon>
        <taxon>Pseudomonadati</taxon>
        <taxon>Pseudomonadota</taxon>
        <taxon>Gammaproteobacteria</taxon>
        <taxon>Chromatiales</taxon>
        <taxon>Chromatiaceae</taxon>
        <taxon>Thiorhodovibrio</taxon>
    </lineage>
</organism>